<dbReference type="EMBL" id="KB526136">
    <property type="protein sequence ID" value="EMP36170.1"/>
    <property type="molecule type" value="Genomic_DNA"/>
</dbReference>
<reference evidence="2" key="1">
    <citation type="journal article" date="2013" name="Nat. Genet.">
        <title>The draft genomes of soft-shell turtle and green sea turtle yield insights into the development and evolution of the turtle-specific body plan.</title>
        <authorList>
            <person name="Wang Z."/>
            <person name="Pascual-Anaya J."/>
            <person name="Zadissa A."/>
            <person name="Li W."/>
            <person name="Niimura Y."/>
            <person name="Huang Z."/>
            <person name="Li C."/>
            <person name="White S."/>
            <person name="Xiong Z."/>
            <person name="Fang D."/>
            <person name="Wang B."/>
            <person name="Ming Y."/>
            <person name="Chen Y."/>
            <person name="Zheng Y."/>
            <person name="Kuraku S."/>
            <person name="Pignatelli M."/>
            <person name="Herrero J."/>
            <person name="Beal K."/>
            <person name="Nozawa M."/>
            <person name="Li Q."/>
            <person name="Wang J."/>
            <person name="Zhang H."/>
            <person name="Yu L."/>
            <person name="Shigenobu S."/>
            <person name="Wang J."/>
            <person name="Liu J."/>
            <person name="Flicek P."/>
            <person name="Searle S."/>
            <person name="Wang J."/>
            <person name="Kuratani S."/>
            <person name="Yin Y."/>
            <person name="Aken B."/>
            <person name="Zhang G."/>
            <person name="Irie N."/>
        </authorList>
    </citation>
    <scope>NUCLEOTIDE SEQUENCE [LARGE SCALE GENOMIC DNA]</scope>
</reference>
<accession>M7BKB0</accession>
<dbReference type="Proteomes" id="UP000031443">
    <property type="component" value="Unassembled WGS sequence"/>
</dbReference>
<organism evidence="1 2">
    <name type="scientific">Chelonia mydas</name>
    <name type="common">Green sea-turtle</name>
    <name type="synonym">Chelonia agassizi</name>
    <dbReference type="NCBI Taxonomy" id="8469"/>
    <lineage>
        <taxon>Eukaryota</taxon>
        <taxon>Metazoa</taxon>
        <taxon>Chordata</taxon>
        <taxon>Craniata</taxon>
        <taxon>Vertebrata</taxon>
        <taxon>Euteleostomi</taxon>
        <taxon>Archelosauria</taxon>
        <taxon>Testudinata</taxon>
        <taxon>Testudines</taxon>
        <taxon>Cryptodira</taxon>
        <taxon>Durocryptodira</taxon>
        <taxon>Americhelydia</taxon>
        <taxon>Chelonioidea</taxon>
        <taxon>Cheloniidae</taxon>
        <taxon>Chelonia</taxon>
    </lineage>
</organism>
<name>M7BKB0_CHEMY</name>
<evidence type="ECO:0000313" key="1">
    <source>
        <dbReference type="EMBL" id="EMP36170.1"/>
    </source>
</evidence>
<protein>
    <submittedName>
        <fullName evidence="1">Uncharacterized protein</fullName>
    </submittedName>
</protein>
<dbReference type="AlphaFoldDB" id="M7BKB0"/>
<keyword evidence="2" id="KW-1185">Reference proteome</keyword>
<gene>
    <name evidence="1" type="ORF">UY3_06654</name>
</gene>
<proteinExistence type="predicted"/>
<evidence type="ECO:0000313" key="2">
    <source>
        <dbReference type="Proteomes" id="UP000031443"/>
    </source>
</evidence>
<sequence length="207" mass="23285">MGMRSRCLGRGQRAELLRPPAEKRTHCWPLLRLSVVSERCEFPVIPPRYVNSVEPDSGQEPLFSDQTDCRLIHYCQQDVTVPSEKSVLEMTDEIELGTPHNTTEGAIASVFHNCNSSYSTPGGEQVLDEGQDVTLVTRDTMPQEQLQHILDAYVEALYGDSSGEQTMAEPASEQVLKLEPELLNQMQRNLSLDIILIFANRHIYISV</sequence>